<dbReference type="AlphaFoldDB" id="A0A4R5D955"/>
<evidence type="ECO:0000313" key="7">
    <source>
        <dbReference type="EMBL" id="TDE08420.1"/>
    </source>
</evidence>
<dbReference type="Pfam" id="PF00589">
    <property type="entry name" value="Phage_integrase"/>
    <property type="match status" value="1"/>
</dbReference>
<evidence type="ECO:0000259" key="5">
    <source>
        <dbReference type="PROSITE" id="PS51898"/>
    </source>
</evidence>
<dbReference type="InterPro" id="IPR050090">
    <property type="entry name" value="Tyrosine_recombinase_XerCD"/>
</dbReference>
<evidence type="ECO:0000256" key="2">
    <source>
        <dbReference type="ARBA" id="ARBA00023125"/>
    </source>
</evidence>
<dbReference type="SUPFAM" id="SSF56349">
    <property type="entry name" value="DNA breaking-rejoining enzymes"/>
    <property type="match status" value="1"/>
</dbReference>
<dbReference type="InterPro" id="IPR044068">
    <property type="entry name" value="CB"/>
</dbReference>
<comment type="caution">
    <text evidence="7">The sequence shown here is derived from an EMBL/GenBank/DDBJ whole genome shotgun (WGS) entry which is preliminary data.</text>
</comment>
<evidence type="ECO:0000256" key="4">
    <source>
        <dbReference type="PROSITE-ProRule" id="PRU01248"/>
    </source>
</evidence>
<dbReference type="GO" id="GO:0006310">
    <property type="term" value="P:DNA recombination"/>
    <property type="evidence" value="ECO:0007669"/>
    <property type="project" value="UniProtKB-KW"/>
</dbReference>
<protein>
    <recommendedName>
        <fullName evidence="9">Integrase</fullName>
    </recommendedName>
</protein>
<dbReference type="InterPro" id="IPR011010">
    <property type="entry name" value="DNA_brk_join_enz"/>
</dbReference>
<dbReference type="PANTHER" id="PTHR30349">
    <property type="entry name" value="PHAGE INTEGRASE-RELATED"/>
    <property type="match status" value="1"/>
</dbReference>
<evidence type="ECO:0000256" key="1">
    <source>
        <dbReference type="ARBA" id="ARBA00022908"/>
    </source>
</evidence>
<feature type="domain" description="Tyr recombinase" evidence="5">
    <location>
        <begin position="224"/>
        <end position="409"/>
    </location>
</feature>
<organism evidence="7 8">
    <name type="scientific">Dyadobacter psychrotolerans</name>
    <dbReference type="NCBI Taxonomy" id="2541721"/>
    <lineage>
        <taxon>Bacteria</taxon>
        <taxon>Pseudomonadati</taxon>
        <taxon>Bacteroidota</taxon>
        <taxon>Cytophagia</taxon>
        <taxon>Cytophagales</taxon>
        <taxon>Spirosomataceae</taxon>
        <taxon>Dyadobacter</taxon>
    </lineage>
</organism>
<evidence type="ECO:0008006" key="9">
    <source>
        <dbReference type="Google" id="ProtNLM"/>
    </source>
</evidence>
<dbReference type="GO" id="GO:0015074">
    <property type="term" value="P:DNA integration"/>
    <property type="evidence" value="ECO:0007669"/>
    <property type="project" value="UniProtKB-KW"/>
</dbReference>
<dbReference type="Gene3D" id="1.10.150.130">
    <property type="match status" value="1"/>
</dbReference>
<evidence type="ECO:0000256" key="3">
    <source>
        <dbReference type="ARBA" id="ARBA00023172"/>
    </source>
</evidence>
<dbReference type="Gene3D" id="1.10.443.10">
    <property type="entry name" value="Intergrase catalytic core"/>
    <property type="match status" value="1"/>
</dbReference>
<dbReference type="InterPro" id="IPR002104">
    <property type="entry name" value="Integrase_catalytic"/>
</dbReference>
<accession>A0A4R5D955</accession>
<sequence>MMHKLNAHTMNRYYSSFEELTEAASDYLKDIGRGKQTISIYLWIWNRIKVYMDCKELRNFSSQTVAAYLSEAYGDKTISDLTHHQKHCYRCALCLAQFAETGKMIEVINRRPAAVLDGEVGELIRQYIEYKKSVRICEKTTKSYFWYLYCFQQYLHRSGITSIKVLSPITIVNYLTTHLPDAAGAKHLALSIIRNFLSYLFGLGKTAKDLFFVIPRDNYKKQAKLPSVYTRAEITTILDSIDRSTLMGKRDYALVLLAVRLGLRASDISGLEFSHLLWSQNIISFKQRKTTEVLRLPLPADVGEALIDYIRYSRPSSKSPFVFLEKLFPHPPIDAKRVSKIATQAILQSGIKVGERKHGSHALRHTMASMLLESQVSIPVISSILGHANIQTSMCYLRIDIQTLRQCALEVPSLPEEFYTQNKGAFYE</sequence>
<dbReference type="Proteomes" id="UP000294850">
    <property type="component" value="Unassembled WGS sequence"/>
</dbReference>
<gene>
    <name evidence="7" type="ORF">E0F88_32715</name>
</gene>
<dbReference type="InterPro" id="IPR013762">
    <property type="entry name" value="Integrase-like_cat_sf"/>
</dbReference>
<dbReference type="PROSITE" id="PS51898">
    <property type="entry name" value="TYR_RECOMBINASE"/>
    <property type="match status" value="1"/>
</dbReference>
<dbReference type="PROSITE" id="PS51900">
    <property type="entry name" value="CB"/>
    <property type="match status" value="1"/>
</dbReference>
<evidence type="ECO:0000259" key="6">
    <source>
        <dbReference type="PROSITE" id="PS51900"/>
    </source>
</evidence>
<dbReference type="InterPro" id="IPR010998">
    <property type="entry name" value="Integrase_recombinase_N"/>
</dbReference>
<name>A0A4R5D955_9BACT</name>
<keyword evidence="3" id="KW-0233">DNA recombination</keyword>
<dbReference type="EMBL" id="SMFL01000026">
    <property type="protein sequence ID" value="TDE08420.1"/>
    <property type="molecule type" value="Genomic_DNA"/>
</dbReference>
<reference evidence="7 8" key="1">
    <citation type="submission" date="2019-03" db="EMBL/GenBank/DDBJ databases">
        <title>Dyadobacter AR-3-6 sp. nov., isolated from arctic soil.</title>
        <authorList>
            <person name="Chaudhary D.K."/>
        </authorList>
    </citation>
    <scope>NUCLEOTIDE SEQUENCE [LARGE SCALE GENOMIC DNA]</scope>
    <source>
        <strain evidence="7 8">AR-3-6</strain>
    </source>
</reference>
<dbReference type="PANTHER" id="PTHR30349:SF90">
    <property type="entry name" value="TYROSINE RECOMBINASE XERD"/>
    <property type="match status" value="1"/>
</dbReference>
<proteinExistence type="predicted"/>
<dbReference type="OrthoDB" id="9785687at2"/>
<keyword evidence="8" id="KW-1185">Reference proteome</keyword>
<dbReference type="GO" id="GO:0003677">
    <property type="term" value="F:DNA binding"/>
    <property type="evidence" value="ECO:0007669"/>
    <property type="project" value="UniProtKB-UniRule"/>
</dbReference>
<feature type="domain" description="Core-binding (CB)" evidence="6">
    <location>
        <begin position="118"/>
        <end position="201"/>
    </location>
</feature>
<keyword evidence="1" id="KW-0229">DNA integration</keyword>
<evidence type="ECO:0000313" key="8">
    <source>
        <dbReference type="Proteomes" id="UP000294850"/>
    </source>
</evidence>
<keyword evidence="2 4" id="KW-0238">DNA-binding</keyword>